<gene>
    <name evidence="1" type="ORF">Pmar_PMAR024099</name>
</gene>
<accession>C5L6N0</accession>
<dbReference type="GeneID" id="9042406"/>
<reference evidence="1 2" key="1">
    <citation type="submission" date="2008-07" db="EMBL/GenBank/DDBJ databases">
        <authorList>
            <person name="El-Sayed N."/>
            <person name="Caler E."/>
            <person name="Inman J."/>
            <person name="Amedeo P."/>
            <person name="Hass B."/>
            <person name="Wortman J."/>
        </authorList>
    </citation>
    <scope>NUCLEOTIDE SEQUENCE [LARGE SCALE GENOMIC DNA]</scope>
    <source>
        <strain evidence="2">ATCC 50983 / TXsc</strain>
    </source>
</reference>
<evidence type="ECO:0000313" key="2">
    <source>
        <dbReference type="Proteomes" id="UP000007800"/>
    </source>
</evidence>
<dbReference type="InParanoid" id="C5L6N0"/>
<dbReference type="RefSeq" id="XP_002775875.1">
    <property type="nucleotide sequence ID" value="XM_002775829.1"/>
</dbReference>
<organism evidence="2">
    <name type="scientific">Perkinsus marinus (strain ATCC 50983 / TXsc)</name>
    <dbReference type="NCBI Taxonomy" id="423536"/>
    <lineage>
        <taxon>Eukaryota</taxon>
        <taxon>Sar</taxon>
        <taxon>Alveolata</taxon>
        <taxon>Perkinsozoa</taxon>
        <taxon>Perkinsea</taxon>
        <taxon>Perkinsida</taxon>
        <taxon>Perkinsidae</taxon>
        <taxon>Perkinsus</taxon>
    </lineage>
</organism>
<proteinExistence type="predicted"/>
<sequence>MMFPGMMAPPPKEYIAPKYKAPLRAIGFALSIFLMMRFGDELEMPENPRQ</sequence>
<protein>
    <submittedName>
        <fullName evidence="1">Uncharacterized protein</fullName>
    </submittedName>
</protein>
<dbReference type="AlphaFoldDB" id="C5L6N0"/>
<dbReference type="Proteomes" id="UP000007800">
    <property type="component" value="Unassembled WGS sequence"/>
</dbReference>
<dbReference type="EMBL" id="GG679769">
    <property type="protein sequence ID" value="EER07691.1"/>
    <property type="molecule type" value="Genomic_DNA"/>
</dbReference>
<dbReference type="OrthoDB" id="10446214at2759"/>
<evidence type="ECO:0000313" key="1">
    <source>
        <dbReference type="EMBL" id="EER07691.1"/>
    </source>
</evidence>
<name>C5L6N0_PERM5</name>
<keyword evidence="2" id="KW-1185">Reference proteome</keyword>